<dbReference type="EMBL" id="AZQP01000023">
    <property type="protein sequence ID" value="EYE88324.1"/>
    <property type="molecule type" value="Genomic_DNA"/>
</dbReference>
<proteinExistence type="predicted"/>
<reference evidence="1 2" key="1">
    <citation type="journal article" date="2014" name="Genome Announc.">
        <title>Draft Genome Sequence of Fervidicella metallireducens Strain AeBT, an Iron-Reducing Thermoanaerobe from the Great Artesian Basin.</title>
        <authorList>
            <person name="Patel B.K."/>
        </authorList>
    </citation>
    <scope>NUCLEOTIDE SEQUENCE [LARGE SCALE GENOMIC DNA]</scope>
    <source>
        <strain evidence="1 2">AeB</strain>
    </source>
</reference>
<organism evidence="1 2">
    <name type="scientific">Fervidicella metallireducens AeB</name>
    <dbReference type="NCBI Taxonomy" id="1403537"/>
    <lineage>
        <taxon>Bacteria</taxon>
        <taxon>Bacillati</taxon>
        <taxon>Bacillota</taxon>
        <taxon>Clostridia</taxon>
        <taxon>Eubacteriales</taxon>
        <taxon>Clostridiaceae</taxon>
        <taxon>Fervidicella</taxon>
    </lineage>
</organism>
<dbReference type="Proteomes" id="UP000019681">
    <property type="component" value="Unassembled WGS sequence"/>
</dbReference>
<evidence type="ECO:0000313" key="1">
    <source>
        <dbReference type="EMBL" id="EYE88324.1"/>
    </source>
</evidence>
<sequence length="58" mass="6724">MRGRFFSGLAAGALLGAAAGMMMMPQMDYRTRRRVKRAGKRLGHMTQDLMDNMREYRR</sequence>
<dbReference type="AlphaFoldDB" id="A0A017RV69"/>
<accession>A0A017RV69</accession>
<evidence type="ECO:0000313" key="2">
    <source>
        <dbReference type="Proteomes" id="UP000019681"/>
    </source>
</evidence>
<dbReference type="STRING" id="1403537.Q428_08430"/>
<evidence type="ECO:0008006" key="3">
    <source>
        <dbReference type="Google" id="ProtNLM"/>
    </source>
</evidence>
<protein>
    <recommendedName>
        <fullName evidence="3">YtxH domain-containing protein</fullName>
    </recommendedName>
</protein>
<keyword evidence="2" id="KW-1185">Reference proteome</keyword>
<comment type="caution">
    <text evidence="1">The sequence shown here is derived from an EMBL/GenBank/DDBJ whole genome shotgun (WGS) entry which is preliminary data.</text>
</comment>
<gene>
    <name evidence="1" type="ORF">Q428_08430</name>
</gene>
<dbReference type="RefSeq" id="WP_152539093.1">
    <property type="nucleotide sequence ID" value="NZ_AZQP01000023.1"/>
</dbReference>
<name>A0A017RV69_9CLOT</name>